<dbReference type="PANTHER" id="PTHR10587">
    <property type="entry name" value="GLYCOSYL TRANSFERASE-RELATED"/>
    <property type="match status" value="1"/>
</dbReference>
<reference evidence="3 4" key="1">
    <citation type="journal article" date="2019" name="Int. J. Syst. Evol. Microbiol.">
        <title>Capsulimonas corticalis gen. nov., sp. nov., an aerobic capsulated bacterium, of a novel bacterial order, Capsulimonadales ord. nov., of the class Armatimonadia of the phylum Armatimonadetes.</title>
        <authorList>
            <person name="Li J."/>
            <person name="Kudo C."/>
            <person name="Tonouchi A."/>
        </authorList>
    </citation>
    <scope>NUCLEOTIDE SEQUENCE [LARGE SCALE GENOMIC DNA]</scope>
    <source>
        <strain evidence="3 4">AX-7</strain>
    </source>
</reference>
<dbReference type="GO" id="GO:0005975">
    <property type="term" value="P:carbohydrate metabolic process"/>
    <property type="evidence" value="ECO:0007669"/>
    <property type="project" value="InterPro"/>
</dbReference>
<evidence type="ECO:0000313" key="4">
    <source>
        <dbReference type="Proteomes" id="UP000287394"/>
    </source>
</evidence>
<dbReference type="KEGG" id="ccot:CCAX7_58620"/>
<proteinExistence type="predicted"/>
<name>A0A402D019_9BACT</name>
<dbReference type="InterPro" id="IPR050248">
    <property type="entry name" value="Polysacc_deacetylase_ArnD"/>
</dbReference>
<dbReference type="InterPro" id="IPR002509">
    <property type="entry name" value="NODB_dom"/>
</dbReference>
<dbReference type="GO" id="GO:0016810">
    <property type="term" value="F:hydrolase activity, acting on carbon-nitrogen (but not peptide) bonds"/>
    <property type="evidence" value="ECO:0007669"/>
    <property type="project" value="InterPro"/>
</dbReference>
<protein>
    <submittedName>
        <fullName evidence="3">Uncharacterized protein</fullName>
    </submittedName>
</protein>
<keyword evidence="4" id="KW-1185">Reference proteome</keyword>
<organism evidence="3 4">
    <name type="scientific">Capsulimonas corticalis</name>
    <dbReference type="NCBI Taxonomy" id="2219043"/>
    <lineage>
        <taxon>Bacteria</taxon>
        <taxon>Bacillati</taxon>
        <taxon>Armatimonadota</taxon>
        <taxon>Armatimonadia</taxon>
        <taxon>Capsulimonadales</taxon>
        <taxon>Capsulimonadaceae</taxon>
        <taxon>Capsulimonas</taxon>
    </lineage>
</organism>
<dbReference type="Pfam" id="PF01522">
    <property type="entry name" value="Polysacc_deac_1"/>
    <property type="match status" value="1"/>
</dbReference>
<dbReference type="FunCoup" id="A0A402D019">
    <property type="interactions" value="67"/>
</dbReference>
<dbReference type="Proteomes" id="UP000287394">
    <property type="component" value="Chromosome"/>
</dbReference>
<keyword evidence="2" id="KW-0378">Hydrolase</keyword>
<dbReference type="GO" id="GO:0046872">
    <property type="term" value="F:metal ion binding"/>
    <property type="evidence" value="ECO:0007669"/>
    <property type="project" value="UniProtKB-KW"/>
</dbReference>
<dbReference type="OrthoDB" id="9812065at2"/>
<keyword evidence="1" id="KW-0479">Metal-binding</keyword>
<evidence type="ECO:0000256" key="1">
    <source>
        <dbReference type="ARBA" id="ARBA00022723"/>
    </source>
</evidence>
<dbReference type="EMBL" id="AP025739">
    <property type="protein sequence ID" value="BDI33811.1"/>
    <property type="molecule type" value="Genomic_DNA"/>
</dbReference>
<dbReference type="SUPFAM" id="SSF88713">
    <property type="entry name" value="Glycoside hydrolase/deacetylase"/>
    <property type="match status" value="1"/>
</dbReference>
<dbReference type="GO" id="GO:0016020">
    <property type="term" value="C:membrane"/>
    <property type="evidence" value="ECO:0007669"/>
    <property type="project" value="TreeGrafter"/>
</dbReference>
<dbReference type="PROSITE" id="PS51677">
    <property type="entry name" value="NODB"/>
    <property type="match status" value="1"/>
</dbReference>
<evidence type="ECO:0000313" key="3">
    <source>
        <dbReference type="EMBL" id="BDI33811.1"/>
    </source>
</evidence>
<dbReference type="InterPro" id="IPR011330">
    <property type="entry name" value="Glyco_hydro/deAcase_b/a-brl"/>
</dbReference>
<evidence type="ECO:0000256" key="2">
    <source>
        <dbReference type="ARBA" id="ARBA00022801"/>
    </source>
</evidence>
<dbReference type="PANTHER" id="PTHR10587:SF133">
    <property type="entry name" value="CHITIN DEACETYLASE 1-RELATED"/>
    <property type="match status" value="1"/>
</dbReference>
<accession>A0A402D019</accession>
<sequence length="305" mass="34184">MSTKSFWTSIVPLVTIAAVVAPAHAAGKRPLSFREKLQPMTRPGRADDTPTAVERIRRNTPTAFLGSGEIPQSQVELLAKDTYEKSKGYRFNKIIRGNLNRKEIALTFDDGPHAVYTLKLLKILKQLHTPATFFVVGKQVEKFPTLVQLEVIEGHEVGDHTYDHVNLTELTPDLVEYEMDRCDRAIKNVTGSSVRFIRPPGGDYNQTVLSAASRRGYVTALWTDDPGDWARIPSDVILQRSLDRLENGAILLLHDGIPETLDILPQLINEARARGYKFVTLSQLAMDRDKKDIEPIGAGRILKKY</sequence>
<gene>
    <name evidence="3" type="ORF">CCAX7_58620</name>
</gene>
<dbReference type="CDD" id="cd10917">
    <property type="entry name" value="CE4_NodB_like_6s_7s"/>
    <property type="match status" value="1"/>
</dbReference>
<dbReference type="Gene3D" id="3.20.20.370">
    <property type="entry name" value="Glycoside hydrolase/deacetylase"/>
    <property type="match status" value="1"/>
</dbReference>
<dbReference type="RefSeq" id="WP_119322858.1">
    <property type="nucleotide sequence ID" value="NZ_AP025739.1"/>
</dbReference>
<dbReference type="AlphaFoldDB" id="A0A402D019"/>